<sequence length="123" mass="13482">MVWQKEIRPTRENSSLPLYDNAPPAAAEPEPLSRREQRRLRRQNARNISEVAQVASVDGTENEAKVRKPARKVWGSANKNREQDGQDDTNTTIETPGESSKDSLPSDSSGPSASDLEAGNPQG</sequence>
<feature type="compositionally biased region" description="Basic and acidic residues" evidence="1">
    <location>
        <begin position="1"/>
        <end position="11"/>
    </location>
</feature>
<evidence type="ECO:0000256" key="1">
    <source>
        <dbReference type="SAM" id="MobiDB-lite"/>
    </source>
</evidence>
<evidence type="ECO:0000313" key="2">
    <source>
        <dbReference type="EMBL" id="KAJ4326300.1"/>
    </source>
</evidence>
<feature type="compositionally biased region" description="Low complexity" evidence="1">
    <location>
        <begin position="102"/>
        <end position="117"/>
    </location>
</feature>
<dbReference type="AlphaFoldDB" id="A0A9W9BRN1"/>
<keyword evidence="3" id="KW-1185">Reference proteome</keyword>
<dbReference type="OrthoDB" id="5100306at2759"/>
<accession>A0A9W9BRN1</accession>
<organism evidence="2 3">
    <name type="scientific">Fusarium piperis</name>
    <dbReference type="NCBI Taxonomy" id="1435070"/>
    <lineage>
        <taxon>Eukaryota</taxon>
        <taxon>Fungi</taxon>
        <taxon>Dikarya</taxon>
        <taxon>Ascomycota</taxon>
        <taxon>Pezizomycotina</taxon>
        <taxon>Sordariomycetes</taxon>
        <taxon>Hypocreomycetidae</taxon>
        <taxon>Hypocreales</taxon>
        <taxon>Nectriaceae</taxon>
        <taxon>Fusarium</taxon>
        <taxon>Fusarium solani species complex</taxon>
    </lineage>
</organism>
<dbReference type="EMBL" id="JAPEUR010000043">
    <property type="protein sequence ID" value="KAJ4326300.1"/>
    <property type="molecule type" value="Genomic_DNA"/>
</dbReference>
<proteinExistence type="predicted"/>
<name>A0A9W9BRN1_9HYPO</name>
<evidence type="ECO:0000313" key="3">
    <source>
        <dbReference type="Proteomes" id="UP001140502"/>
    </source>
</evidence>
<comment type="caution">
    <text evidence="2">The sequence shown here is derived from an EMBL/GenBank/DDBJ whole genome shotgun (WGS) entry which is preliminary data.</text>
</comment>
<dbReference type="Proteomes" id="UP001140502">
    <property type="component" value="Unassembled WGS sequence"/>
</dbReference>
<reference evidence="2" key="1">
    <citation type="submission" date="2022-10" db="EMBL/GenBank/DDBJ databases">
        <title>Tapping the CABI collections for fungal endophytes: first genome assemblies for Collariella, Neodidymelliopsis, Ascochyta clinopodiicola, Didymella pomorum, Didymosphaeria variabile, Neocosmospora piperis and Neocucurbitaria cava.</title>
        <authorList>
            <person name="Hill R."/>
        </authorList>
    </citation>
    <scope>NUCLEOTIDE SEQUENCE</scope>
    <source>
        <strain evidence="2">IMI 366586</strain>
    </source>
</reference>
<protein>
    <submittedName>
        <fullName evidence="2">Uncharacterized protein</fullName>
    </submittedName>
</protein>
<gene>
    <name evidence="2" type="ORF">N0V84_003166</name>
</gene>
<feature type="region of interest" description="Disordered" evidence="1">
    <location>
        <begin position="1"/>
        <end position="123"/>
    </location>
</feature>